<dbReference type="Gene3D" id="3.80.10.10">
    <property type="entry name" value="Ribonuclease Inhibitor"/>
    <property type="match status" value="1"/>
</dbReference>
<dbReference type="SUPFAM" id="SSF52047">
    <property type="entry name" value="RNI-like"/>
    <property type="match status" value="1"/>
</dbReference>
<organism evidence="1 2">
    <name type="scientific">Caenorhabditis angaria</name>
    <dbReference type="NCBI Taxonomy" id="860376"/>
    <lineage>
        <taxon>Eukaryota</taxon>
        <taxon>Metazoa</taxon>
        <taxon>Ecdysozoa</taxon>
        <taxon>Nematoda</taxon>
        <taxon>Chromadorea</taxon>
        <taxon>Rhabditida</taxon>
        <taxon>Rhabditina</taxon>
        <taxon>Rhabditomorpha</taxon>
        <taxon>Rhabditoidea</taxon>
        <taxon>Rhabditidae</taxon>
        <taxon>Peloderinae</taxon>
        <taxon>Caenorhabditis</taxon>
    </lineage>
</organism>
<name>A0A9P1J2B2_9PELO</name>
<evidence type="ECO:0000313" key="2">
    <source>
        <dbReference type="Proteomes" id="UP001152747"/>
    </source>
</evidence>
<gene>
    <name evidence="1" type="ORF">CAMP_LOCUS17619</name>
</gene>
<comment type="caution">
    <text evidence="1">The sequence shown here is derived from an EMBL/GenBank/DDBJ whole genome shotgun (WGS) entry which is preliminary data.</text>
</comment>
<keyword evidence="2" id="KW-1185">Reference proteome</keyword>
<dbReference type="Proteomes" id="UP001152747">
    <property type="component" value="Unassembled WGS sequence"/>
</dbReference>
<accession>A0A9P1J2B2</accession>
<reference evidence="1" key="1">
    <citation type="submission" date="2022-11" db="EMBL/GenBank/DDBJ databases">
        <authorList>
            <person name="Kikuchi T."/>
        </authorList>
    </citation>
    <scope>NUCLEOTIDE SEQUENCE</scope>
    <source>
        <strain evidence="1">PS1010</strain>
    </source>
</reference>
<dbReference type="AlphaFoldDB" id="A0A9P1J2B2"/>
<dbReference type="EMBL" id="CANHGI010000006">
    <property type="protein sequence ID" value="CAI5454982.1"/>
    <property type="molecule type" value="Genomic_DNA"/>
</dbReference>
<sequence length="535" mass="63974">MDRRNVPNFVFDENEQSSSRLGELQKHIVYNHLILQNILDKIDNTETKTCLKLSCKRMNWFCSMPNRSETTLTIEQSDDNGGKKLEVTHNNIKYMIQIESNNITNEDFDRIMMCLPVLEVDAIHRIAIKGRKYLFRERRQEFDIQLQVSSNVFGFLDRFPGLAELELTDLNLKGSVEGRFISRIRSLKLLDLSIHRTQVWQLVGPNVQELHLTESMLRFERADKFRQLAQRIPNTSIYLDDKEWCRHVSYDVQNAYHENFKVYPWYRMLEREFSLNDQPIKSPKYCYHLRSITLLKAQKVGKNADILERIGQLELLPKLEKVSIDGYFEKLHFKKLLDVLKKCKNITKLSIKRRHQTTNIRDWANFINDLPDHILCLKLNNCTTDNEIYALKMRKARTLRSLEVKIDEHHLSLNSFKKIFQDFPKLRYLKLIYISLNLENIQLLENCRIPKIEMFTKFHEKVSSLENAMKKHYKSVESSYVGHWNIEWVLLKETPETRSLLQLRLRQIFDDNLEDDHDERVHRFIHNRRILRHRF</sequence>
<evidence type="ECO:0000313" key="1">
    <source>
        <dbReference type="EMBL" id="CAI5454982.1"/>
    </source>
</evidence>
<dbReference type="InterPro" id="IPR032675">
    <property type="entry name" value="LRR_dom_sf"/>
</dbReference>
<protein>
    <submittedName>
        <fullName evidence="1">Uncharacterized protein</fullName>
    </submittedName>
</protein>
<proteinExistence type="predicted"/>